<comment type="caution">
    <text evidence="1">The sequence shown here is derived from an EMBL/GenBank/DDBJ whole genome shotgun (WGS) entry which is preliminary data.</text>
</comment>
<evidence type="ECO:0000313" key="1">
    <source>
        <dbReference type="EMBL" id="MPM96483.1"/>
    </source>
</evidence>
<sequence length="87" mass="8964">MRRHVDRHAADRGGEIGTVIEVEAAQEVLVGLAVAGMLRHDQAGHHLQRLAGAQDGHGSQTLAGNQTLAAGCGDALEILGPGPHFDG</sequence>
<gene>
    <name evidence="1" type="ORF">SDC9_143646</name>
</gene>
<reference evidence="1" key="1">
    <citation type="submission" date="2019-08" db="EMBL/GenBank/DDBJ databases">
        <authorList>
            <person name="Kucharzyk K."/>
            <person name="Murdoch R.W."/>
            <person name="Higgins S."/>
            <person name="Loffler F."/>
        </authorList>
    </citation>
    <scope>NUCLEOTIDE SEQUENCE</scope>
</reference>
<accession>A0A645E6Q0</accession>
<dbReference type="EMBL" id="VSSQ01042860">
    <property type="protein sequence ID" value="MPM96483.1"/>
    <property type="molecule type" value="Genomic_DNA"/>
</dbReference>
<proteinExistence type="predicted"/>
<name>A0A645E6Q0_9ZZZZ</name>
<dbReference type="AlphaFoldDB" id="A0A645E6Q0"/>
<protein>
    <submittedName>
        <fullName evidence="1">Uncharacterized protein</fullName>
    </submittedName>
</protein>
<organism evidence="1">
    <name type="scientific">bioreactor metagenome</name>
    <dbReference type="NCBI Taxonomy" id="1076179"/>
    <lineage>
        <taxon>unclassified sequences</taxon>
        <taxon>metagenomes</taxon>
        <taxon>ecological metagenomes</taxon>
    </lineage>
</organism>